<dbReference type="EMBL" id="CP003319">
    <property type="protein sequence ID" value="AFB31974.1"/>
    <property type="molecule type" value="Genomic_DNA"/>
</dbReference>
<reference evidence="3" key="1">
    <citation type="submission" date="2012-02" db="EMBL/GenBank/DDBJ databases">
        <title>Complete genome sequence of Rickettsia parkeri strain Portsmouth.</title>
        <authorList>
            <person name="Johnson S.L."/>
            <person name="Munk A.C."/>
            <person name="Han S."/>
            <person name="Bruce D.C."/>
            <person name="Dasch G.A."/>
        </authorList>
    </citation>
    <scope>NUCLEOTIDE SEQUENCE [LARGE SCALE GENOMIC DNA]</scope>
    <source>
        <strain evidence="3">AZT80 (RMB)</strain>
    </source>
</reference>
<evidence type="ECO:0000313" key="1">
    <source>
        <dbReference type="EMBL" id="AFB31604.1"/>
    </source>
</evidence>
<protein>
    <submittedName>
        <fullName evidence="2">Uncharacterized protein</fullName>
    </submittedName>
</protein>
<sequence length="108" mass="12169">MSMKFKIDSHNETLKASGTIQKAEIFREIESLAQESLLLYDYCNAFYWNINNIINVCCIAETKIFKNNINEQEGIIKILAKGIDLITQSFLINILTDLACSISSSSKA</sequence>
<dbReference type="KEGG" id="rmi:RMB_03995"/>
<gene>
    <name evidence="1" type="ORF">RMB_03995</name>
    <name evidence="2" type="ORF">RMB_06235</name>
</gene>
<accession>H6QJX4</accession>
<dbReference type="AlphaFoldDB" id="H6QJX4"/>
<evidence type="ECO:0000313" key="2">
    <source>
        <dbReference type="EMBL" id="AFB31974.1"/>
    </source>
</evidence>
<organism evidence="2 3">
    <name type="scientific">Rickettsia massiliae str. AZT80</name>
    <dbReference type="NCBI Taxonomy" id="1105112"/>
    <lineage>
        <taxon>Bacteria</taxon>
        <taxon>Pseudomonadati</taxon>
        <taxon>Pseudomonadota</taxon>
        <taxon>Alphaproteobacteria</taxon>
        <taxon>Rickettsiales</taxon>
        <taxon>Rickettsiaceae</taxon>
        <taxon>Rickettsieae</taxon>
        <taxon>Rickettsia</taxon>
        <taxon>spotted fever group</taxon>
    </lineage>
</organism>
<dbReference type="KEGG" id="rmi:RMB_06235"/>
<evidence type="ECO:0000313" key="3">
    <source>
        <dbReference type="Proteomes" id="UP000007999"/>
    </source>
</evidence>
<dbReference type="EMBL" id="CP003319">
    <property type="protein sequence ID" value="AFB31604.1"/>
    <property type="molecule type" value="Genomic_DNA"/>
</dbReference>
<name>H6QJX4_RICMA</name>
<dbReference type="Proteomes" id="UP000007999">
    <property type="component" value="Chromosome"/>
</dbReference>
<dbReference type="RefSeq" id="WP_014365697.1">
    <property type="nucleotide sequence ID" value="NC_016931.1"/>
</dbReference>
<proteinExistence type="predicted"/>
<reference evidence="2" key="2">
    <citation type="submission" date="2012-02" db="EMBL/GenBank/DDBJ databases">
        <authorList>
            <person name="Johnson S.L."/>
            <person name="Munk A.C."/>
            <person name="Han S."/>
            <person name="Bruce D.C."/>
            <person name="Dasch G.A."/>
        </authorList>
    </citation>
    <scope>NUCLEOTIDE SEQUENCE</scope>
    <source>
        <strain evidence="2">AZT80</strain>
    </source>
</reference>
<dbReference type="HOGENOM" id="CLU_2208070_0_0_5"/>